<dbReference type="EnsemblMetazoa" id="PPA05357.1">
    <property type="protein sequence ID" value="PPA05357.1"/>
    <property type="gene ID" value="WBGene00094911"/>
</dbReference>
<accession>A0A8R1Y7R3</accession>
<accession>A0A2A6CDR3</accession>
<reference evidence="2" key="1">
    <citation type="journal article" date="2008" name="Nat. Genet.">
        <title>The Pristionchus pacificus genome provides a unique perspective on nematode lifestyle and parasitism.</title>
        <authorList>
            <person name="Dieterich C."/>
            <person name="Clifton S.W."/>
            <person name="Schuster L.N."/>
            <person name="Chinwalla A."/>
            <person name="Delehaunty K."/>
            <person name="Dinkelacker I."/>
            <person name="Fulton L."/>
            <person name="Fulton R."/>
            <person name="Godfrey J."/>
            <person name="Minx P."/>
            <person name="Mitreva M."/>
            <person name="Roeseler W."/>
            <person name="Tian H."/>
            <person name="Witte H."/>
            <person name="Yang S.P."/>
            <person name="Wilson R.K."/>
            <person name="Sommer R.J."/>
        </authorList>
    </citation>
    <scope>NUCLEOTIDE SEQUENCE [LARGE SCALE GENOMIC DNA]</scope>
    <source>
        <strain evidence="2">PS312</strain>
    </source>
</reference>
<protein>
    <submittedName>
        <fullName evidence="1">Uncharacterized protein</fullName>
    </submittedName>
</protein>
<evidence type="ECO:0000313" key="1">
    <source>
        <dbReference type="EnsemblMetazoa" id="PPA05357.1"/>
    </source>
</evidence>
<organism evidence="1 2">
    <name type="scientific">Pristionchus pacificus</name>
    <name type="common">Parasitic nematode worm</name>
    <dbReference type="NCBI Taxonomy" id="54126"/>
    <lineage>
        <taxon>Eukaryota</taxon>
        <taxon>Metazoa</taxon>
        <taxon>Ecdysozoa</taxon>
        <taxon>Nematoda</taxon>
        <taxon>Chromadorea</taxon>
        <taxon>Rhabditida</taxon>
        <taxon>Rhabditina</taxon>
        <taxon>Diplogasteromorpha</taxon>
        <taxon>Diplogasteroidea</taxon>
        <taxon>Neodiplogasteridae</taxon>
        <taxon>Pristionchus</taxon>
    </lineage>
</organism>
<keyword evidence="2" id="KW-1185">Reference proteome</keyword>
<sequence>MRLLVLLISISVCHAKLNKAMQKTIDEIMPAIKTISGGAPEDWNERDKSSFDQFIVNIVKGKLLTISEELNKLKQRSKKAYELLRPIAVYFKNGYEKMQNKDGKQFFINELPSITHEGVGFGDMMAIAFNYWQLPDAATDEINRVFPEVFE</sequence>
<reference evidence="1" key="2">
    <citation type="submission" date="2022-06" db="UniProtKB">
        <authorList>
            <consortium name="EnsemblMetazoa"/>
        </authorList>
    </citation>
    <scope>IDENTIFICATION</scope>
    <source>
        <strain evidence="1">PS312</strain>
    </source>
</reference>
<dbReference type="Proteomes" id="UP000005239">
    <property type="component" value="Unassembled WGS sequence"/>
</dbReference>
<dbReference type="AlphaFoldDB" id="A0A2A6CDR3"/>
<evidence type="ECO:0000313" key="2">
    <source>
        <dbReference type="Proteomes" id="UP000005239"/>
    </source>
</evidence>
<gene>
    <name evidence="1" type="primary">WBGene00094911</name>
</gene>
<proteinExistence type="predicted"/>
<name>A0A2A6CDR3_PRIPA</name>